<proteinExistence type="predicted"/>
<gene>
    <name evidence="1" type="ORF">CD178_02977</name>
</gene>
<dbReference type="Proteomes" id="UP000264120">
    <property type="component" value="Chromosome"/>
</dbReference>
<accession>A0A347WFS8</accession>
<keyword evidence="2" id="KW-1185">Reference proteome</keyword>
<evidence type="ECO:0000313" key="1">
    <source>
        <dbReference type="EMBL" id="AXY23721.1"/>
    </source>
</evidence>
<name>A0A347WFS8_9PROT</name>
<organism evidence="1 2">
    <name type="scientific">Komagataeibacter saccharivorans</name>
    <dbReference type="NCBI Taxonomy" id="265959"/>
    <lineage>
        <taxon>Bacteria</taxon>
        <taxon>Pseudomonadati</taxon>
        <taxon>Pseudomonadota</taxon>
        <taxon>Alphaproteobacteria</taxon>
        <taxon>Acetobacterales</taxon>
        <taxon>Acetobacteraceae</taxon>
        <taxon>Komagataeibacter</taxon>
    </lineage>
</organism>
<sequence length="62" mass="6843">MAVDTLGHLLALHVTPASRRDDHAEVGRLAAAIQDTTDERVELAYVDQAIRRRETCRGSTGR</sequence>
<dbReference type="AlphaFoldDB" id="A0A347WFS8"/>
<dbReference type="EMBL" id="CP023036">
    <property type="protein sequence ID" value="AXY23721.1"/>
    <property type="molecule type" value="Genomic_DNA"/>
</dbReference>
<dbReference type="KEGG" id="ksc:CD178_02977"/>
<protein>
    <submittedName>
        <fullName evidence="1">Uncharacterized protein</fullName>
    </submittedName>
</protein>
<evidence type="ECO:0000313" key="2">
    <source>
        <dbReference type="Proteomes" id="UP000264120"/>
    </source>
</evidence>
<reference evidence="1 2" key="1">
    <citation type="submission" date="2017-08" db="EMBL/GenBank/DDBJ databases">
        <title>Complete genome sequence of Gluconacetobacter saccharivorans CV1 isolated from Fermented Vinegar.</title>
        <authorList>
            <person name="Kim S.-Y."/>
        </authorList>
    </citation>
    <scope>NUCLEOTIDE SEQUENCE [LARGE SCALE GENOMIC DNA]</scope>
    <source>
        <strain evidence="1 2">CV1</strain>
    </source>
</reference>